<keyword evidence="1" id="KW-0175">Coiled coil</keyword>
<protein>
    <submittedName>
        <fullName evidence="2">Uncharacterized protein</fullName>
    </submittedName>
</protein>
<dbReference type="AlphaFoldDB" id="A0A814CWI7"/>
<dbReference type="EMBL" id="CAJNOC010002714">
    <property type="protein sequence ID" value="CAF0947849.1"/>
    <property type="molecule type" value="Genomic_DNA"/>
</dbReference>
<evidence type="ECO:0000313" key="2">
    <source>
        <dbReference type="EMBL" id="CAF0947849.1"/>
    </source>
</evidence>
<proteinExistence type="predicted"/>
<reference evidence="2" key="1">
    <citation type="submission" date="2021-02" db="EMBL/GenBank/DDBJ databases">
        <authorList>
            <person name="Nowell W R."/>
        </authorList>
    </citation>
    <scope>NUCLEOTIDE SEQUENCE</scope>
    <source>
        <strain evidence="2">Ploen Becks lab</strain>
    </source>
</reference>
<gene>
    <name evidence="2" type="ORF">OXX778_LOCUS13784</name>
</gene>
<accession>A0A814CWI7</accession>
<keyword evidence="3" id="KW-1185">Reference proteome</keyword>
<comment type="caution">
    <text evidence="2">The sequence shown here is derived from an EMBL/GenBank/DDBJ whole genome shotgun (WGS) entry which is preliminary data.</text>
</comment>
<dbReference type="Proteomes" id="UP000663879">
    <property type="component" value="Unassembled WGS sequence"/>
</dbReference>
<sequence>MRNETLSDRQMEVPHIRVAKSSKPFTQAFISAEDLADNEWLFDQLDVRDFNELVTLRCARSRLVRATNGFALNQIRLLEEDNARMDSQMKQLFEENQKLKKEVAVDDVKLMRVEMKELEMEVSELRKIIKAIRKMTE</sequence>
<feature type="coiled-coil region" evidence="1">
    <location>
        <begin position="75"/>
        <end position="135"/>
    </location>
</feature>
<evidence type="ECO:0000256" key="1">
    <source>
        <dbReference type="SAM" id="Coils"/>
    </source>
</evidence>
<name>A0A814CWI7_9BILA</name>
<organism evidence="2 3">
    <name type="scientific">Brachionus calyciflorus</name>
    <dbReference type="NCBI Taxonomy" id="104777"/>
    <lineage>
        <taxon>Eukaryota</taxon>
        <taxon>Metazoa</taxon>
        <taxon>Spiralia</taxon>
        <taxon>Gnathifera</taxon>
        <taxon>Rotifera</taxon>
        <taxon>Eurotatoria</taxon>
        <taxon>Monogononta</taxon>
        <taxon>Pseudotrocha</taxon>
        <taxon>Ploima</taxon>
        <taxon>Brachionidae</taxon>
        <taxon>Brachionus</taxon>
    </lineage>
</organism>
<evidence type="ECO:0000313" key="3">
    <source>
        <dbReference type="Proteomes" id="UP000663879"/>
    </source>
</evidence>